<dbReference type="Pfam" id="PF11271">
    <property type="entry name" value="PorA"/>
    <property type="match status" value="1"/>
</dbReference>
<keyword evidence="2" id="KW-0472">Membrane</keyword>
<evidence type="ECO:0000313" key="3">
    <source>
        <dbReference type="EMBL" id="GAA3383433.1"/>
    </source>
</evidence>
<reference evidence="4" key="1">
    <citation type="journal article" date="2019" name="Int. J. Syst. Evol. Microbiol.">
        <title>The Global Catalogue of Microorganisms (GCM) 10K type strain sequencing project: providing services to taxonomists for standard genome sequencing and annotation.</title>
        <authorList>
            <consortium name="The Broad Institute Genomics Platform"/>
            <consortium name="The Broad Institute Genome Sequencing Center for Infectious Disease"/>
            <person name="Wu L."/>
            <person name="Ma J."/>
        </authorList>
    </citation>
    <scope>NUCLEOTIDE SEQUENCE [LARGE SCALE GENOMIC DNA]</scope>
    <source>
        <strain evidence="4">JCM 9458</strain>
    </source>
</reference>
<name>A0ABP6SRU3_9ACTN</name>
<dbReference type="EMBL" id="BAAAYN010000005">
    <property type="protein sequence ID" value="GAA3383433.1"/>
    <property type="molecule type" value="Genomic_DNA"/>
</dbReference>
<feature type="transmembrane region" description="Helical" evidence="2">
    <location>
        <begin position="35"/>
        <end position="61"/>
    </location>
</feature>
<comment type="caution">
    <text evidence="3">The sequence shown here is derived from an EMBL/GenBank/DDBJ whole genome shotgun (WGS) entry which is preliminary data.</text>
</comment>
<feature type="region of interest" description="Disordered" evidence="1">
    <location>
        <begin position="1"/>
        <end position="27"/>
    </location>
</feature>
<keyword evidence="2" id="KW-1133">Transmembrane helix</keyword>
<protein>
    <recommendedName>
        <fullName evidence="5">DUF3068 domain-containing protein</fullName>
    </recommendedName>
</protein>
<organism evidence="3 4">
    <name type="scientific">Cryptosporangium minutisporangium</name>
    <dbReference type="NCBI Taxonomy" id="113569"/>
    <lineage>
        <taxon>Bacteria</taxon>
        <taxon>Bacillati</taxon>
        <taxon>Actinomycetota</taxon>
        <taxon>Actinomycetes</taxon>
        <taxon>Cryptosporangiales</taxon>
        <taxon>Cryptosporangiaceae</taxon>
        <taxon>Cryptosporangium</taxon>
    </lineage>
</organism>
<keyword evidence="4" id="KW-1185">Reference proteome</keyword>
<sequence length="352" mass="37915">MAAEPESTATETSAPPDEGAPTAGPDPVRPKARGALVAGVLALVVGLALLVAALLLPLVVYPRVAVLPDDPGGPATSTARGATLLVPDRTSPIGLKEVRGLQLTSTTVMKPGPRPDDGDSVVWEMTTTTTAAGIGPLGPPVAERVSIDRRTGETTNCCDDRIGTSLKESESRPVQRQGYFAWPFDVQKRDYPFWDGTIGRTWPMAYVREERRDGFDTYVFEAKVPRQKTGVAQLPGALFGRPEPVVQAESWYTRTTTSWIEPSTGAPIASRDQRTQGYTFAGRTVTAFAATMESGKMTDSRRDEVRTGARWLPWARGRAAYVLVPLGLVFLAVGVVLLRRRAVARRISAAQS</sequence>
<evidence type="ECO:0000256" key="2">
    <source>
        <dbReference type="SAM" id="Phobius"/>
    </source>
</evidence>
<proteinExistence type="predicted"/>
<evidence type="ECO:0000313" key="4">
    <source>
        <dbReference type="Proteomes" id="UP001501676"/>
    </source>
</evidence>
<dbReference type="InterPro" id="IPR021424">
    <property type="entry name" value="PorA"/>
</dbReference>
<evidence type="ECO:0000256" key="1">
    <source>
        <dbReference type="SAM" id="MobiDB-lite"/>
    </source>
</evidence>
<gene>
    <name evidence="3" type="ORF">GCM10020369_09290</name>
</gene>
<keyword evidence="2" id="KW-0812">Transmembrane</keyword>
<dbReference type="Proteomes" id="UP001501676">
    <property type="component" value="Unassembled WGS sequence"/>
</dbReference>
<accession>A0ABP6SRU3</accession>
<evidence type="ECO:0008006" key="5">
    <source>
        <dbReference type="Google" id="ProtNLM"/>
    </source>
</evidence>
<dbReference type="RefSeq" id="WP_345726691.1">
    <property type="nucleotide sequence ID" value="NZ_BAAAYN010000005.1"/>
</dbReference>
<feature type="transmembrane region" description="Helical" evidence="2">
    <location>
        <begin position="319"/>
        <end position="338"/>
    </location>
</feature>